<name>L0DBB6_SINAD</name>
<protein>
    <submittedName>
        <fullName evidence="1">Uncharacterized protein</fullName>
    </submittedName>
</protein>
<dbReference type="Proteomes" id="UP000010798">
    <property type="component" value="Chromosome"/>
</dbReference>
<dbReference type="EMBL" id="CP003364">
    <property type="protein sequence ID" value="AGA26133.1"/>
    <property type="molecule type" value="Genomic_DNA"/>
</dbReference>
<dbReference type="HOGENOM" id="CLU_2221463_0_0_0"/>
<sequence>MSSEYGTRMIIKNSGAIRLLGPTLSTIIEINPIQARTGLPQSQGMLKAAASVLVEASLPSKNRDEAGGPCPPDEDHSSARTVSIHRRCWYDSRTASATIWALSPSR</sequence>
<keyword evidence="2" id="KW-1185">Reference proteome</keyword>
<gene>
    <name evidence="1" type="ordered locus">Sinac_1762</name>
</gene>
<reference evidence="1 2" key="1">
    <citation type="submission" date="2012-02" db="EMBL/GenBank/DDBJ databases">
        <title>Complete sequence of chromosome of Singulisphaera acidiphila DSM 18658.</title>
        <authorList>
            <consortium name="US DOE Joint Genome Institute (JGI-PGF)"/>
            <person name="Lucas S."/>
            <person name="Copeland A."/>
            <person name="Lapidus A."/>
            <person name="Glavina del Rio T."/>
            <person name="Dalin E."/>
            <person name="Tice H."/>
            <person name="Bruce D."/>
            <person name="Goodwin L."/>
            <person name="Pitluck S."/>
            <person name="Peters L."/>
            <person name="Ovchinnikova G."/>
            <person name="Chertkov O."/>
            <person name="Kyrpides N."/>
            <person name="Mavromatis K."/>
            <person name="Ivanova N."/>
            <person name="Brettin T."/>
            <person name="Detter J.C."/>
            <person name="Han C."/>
            <person name="Larimer F."/>
            <person name="Land M."/>
            <person name="Hauser L."/>
            <person name="Markowitz V."/>
            <person name="Cheng J.-F."/>
            <person name="Hugenholtz P."/>
            <person name="Woyke T."/>
            <person name="Wu D."/>
            <person name="Tindall B."/>
            <person name="Pomrenke H."/>
            <person name="Brambilla E."/>
            <person name="Klenk H.-P."/>
            <person name="Eisen J.A."/>
        </authorList>
    </citation>
    <scope>NUCLEOTIDE SEQUENCE [LARGE SCALE GENOMIC DNA]</scope>
    <source>
        <strain evidence="2">ATCC BAA-1392 / DSM 18658 / VKM B-2454 / MOB10</strain>
    </source>
</reference>
<evidence type="ECO:0000313" key="2">
    <source>
        <dbReference type="Proteomes" id="UP000010798"/>
    </source>
</evidence>
<dbReference type="KEGG" id="saci:Sinac_1762"/>
<accession>L0DBB6</accession>
<organism evidence="1 2">
    <name type="scientific">Singulisphaera acidiphila (strain ATCC BAA-1392 / DSM 18658 / VKM B-2454 / MOB10)</name>
    <dbReference type="NCBI Taxonomy" id="886293"/>
    <lineage>
        <taxon>Bacteria</taxon>
        <taxon>Pseudomonadati</taxon>
        <taxon>Planctomycetota</taxon>
        <taxon>Planctomycetia</taxon>
        <taxon>Isosphaerales</taxon>
        <taxon>Isosphaeraceae</taxon>
        <taxon>Singulisphaera</taxon>
    </lineage>
</organism>
<proteinExistence type="predicted"/>
<dbReference type="STRING" id="886293.Sinac_1762"/>
<evidence type="ECO:0000313" key="1">
    <source>
        <dbReference type="EMBL" id="AGA26133.1"/>
    </source>
</evidence>
<dbReference type="AlphaFoldDB" id="L0DBB6"/>